<dbReference type="RefSeq" id="WP_181464956.1">
    <property type="nucleotide sequence ID" value="NZ_JUGD01000054.1"/>
</dbReference>
<protein>
    <submittedName>
        <fullName evidence="1">Tail fiber assembly protein</fullName>
    </submittedName>
</protein>
<organism evidence="1 2">
    <name type="scientific">Herbaspirillum rubrisubalbicans</name>
    <dbReference type="NCBI Taxonomy" id="80842"/>
    <lineage>
        <taxon>Bacteria</taxon>
        <taxon>Pseudomonadati</taxon>
        <taxon>Pseudomonadota</taxon>
        <taxon>Betaproteobacteria</taxon>
        <taxon>Burkholderiales</taxon>
        <taxon>Oxalobacteraceae</taxon>
        <taxon>Herbaspirillum</taxon>
    </lineage>
</organism>
<comment type="caution">
    <text evidence="1">The sequence shown here is derived from an EMBL/GenBank/DDBJ whole genome shotgun (WGS) entry which is preliminary data.</text>
</comment>
<gene>
    <name evidence="1" type="ORF">RB24_26465</name>
</gene>
<evidence type="ECO:0000313" key="1">
    <source>
        <dbReference type="EMBL" id="RAM61179.1"/>
    </source>
</evidence>
<proteinExistence type="predicted"/>
<dbReference type="Proteomes" id="UP000248631">
    <property type="component" value="Unassembled WGS sequence"/>
</dbReference>
<accession>A0ABX9BU43</accession>
<evidence type="ECO:0000313" key="2">
    <source>
        <dbReference type="Proteomes" id="UP000248631"/>
    </source>
</evidence>
<name>A0ABX9BU43_9BURK</name>
<keyword evidence="2" id="KW-1185">Reference proteome</keyword>
<reference evidence="1 2" key="1">
    <citation type="submission" date="2014-12" db="EMBL/GenBank/DDBJ databases">
        <title>Complete genome sequence of Herbaspirillum rubrisubalbicans Os38.</title>
        <authorList>
            <person name="Chen M."/>
            <person name="An Q."/>
        </authorList>
    </citation>
    <scope>NUCLEOTIDE SEQUENCE [LARGE SCALE GENOMIC DNA]</scope>
    <source>
        <strain evidence="1 2">Os38</strain>
    </source>
</reference>
<sequence>MTPITCYQTDDSGVFLHAVAAYPFPMEERLNVPFQAVQIALPEIPDGHRARWVSPLKPVQPNYDTVGEWVIEEIPAPPEPAEDPATESPAQA</sequence>
<dbReference type="EMBL" id="JUGD01000054">
    <property type="protein sequence ID" value="RAM61179.1"/>
    <property type="molecule type" value="Genomic_DNA"/>
</dbReference>